<name>H6CBN8_EXODN</name>
<dbReference type="AlphaFoldDB" id="H6CBN8"/>
<gene>
    <name evidence="1" type="ORF">HMPREF1120_09121</name>
</gene>
<dbReference type="EMBL" id="JH226137">
    <property type="protein sequence ID" value="EHY61185.1"/>
    <property type="molecule type" value="Genomic_DNA"/>
</dbReference>
<evidence type="ECO:0000313" key="1">
    <source>
        <dbReference type="EMBL" id="EHY61185.1"/>
    </source>
</evidence>
<reference evidence="1" key="1">
    <citation type="submission" date="2011-07" db="EMBL/GenBank/DDBJ databases">
        <title>The Genome Sequence of Exophiala (Wangiella) dermatitidis NIH/UT8656.</title>
        <authorList>
            <consortium name="The Broad Institute Genome Sequencing Platform"/>
            <person name="Cuomo C."/>
            <person name="Wang Z."/>
            <person name="Hunicke-Smith S."/>
            <person name="Szanislo P.J."/>
            <person name="Earl A."/>
            <person name="Young S.K."/>
            <person name="Zeng Q."/>
            <person name="Gargeya S."/>
            <person name="Fitzgerald M."/>
            <person name="Haas B."/>
            <person name="Abouelleil A."/>
            <person name="Alvarado L."/>
            <person name="Arachchi H.M."/>
            <person name="Berlin A."/>
            <person name="Brown A."/>
            <person name="Chapman S.B."/>
            <person name="Chen Z."/>
            <person name="Dunbar C."/>
            <person name="Freedman E."/>
            <person name="Gearin G."/>
            <person name="Gellesch M."/>
            <person name="Goldberg J."/>
            <person name="Griggs A."/>
            <person name="Gujja S."/>
            <person name="Heiman D."/>
            <person name="Howarth C."/>
            <person name="Larson L."/>
            <person name="Lui A."/>
            <person name="MacDonald P.J.P."/>
            <person name="Montmayeur A."/>
            <person name="Murphy C."/>
            <person name="Neiman D."/>
            <person name="Pearson M."/>
            <person name="Priest M."/>
            <person name="Roberts A."/>
            <person name="Saif S."/>
            <person name="Shea T."/>
            <person name="Shenoy N."/>
            <person name="Sisk P."/>
            <person name="Stolte C."/>
            <person name="Sykes S."/>
            <person name="Wortman J."/>
            <person name="Nusbaum C."/>
            <person name="Birren B."/>
        </authorList>
    </citation>
    <scope>NUCLEOTIDE SEQUENCE</scope>
    <source>
        <strain evidence="1">NIH/UT8656</strain>
    </source>
</reference>
<dbReference type="VEuPathDB" id="FungiDB:HMPREF1120_09121"/>
<dbReference type="GeneID" id="20313760"/>
<organism evidence="1 2">
    <name type="scientific">Exophiala dermatitidis (strain ATCC 34100 / CBS 525.76 / NIH/UT8656)</name>
    <name type="common">Black yeast</name>
    <name type="synonym">Wangiella dermatitidis</name>
    <dbReference type="NCBI Taxonomy" id="858893"/>
    <lineage>
        <taxon>Eukaryota</taxon>
        <taxon>Fungi</taxon>
        <taxon>Dikarya</taxon>
        <taxon>Ascomycota</taxon>
        <taxon>Pezizomycotina</taxon>
        <taxon>Eurotiomycetes</taxon>
        <taxon>Chaetothyriomycetidae</taxon>
        <taxon>Chaetothyriales</taxon>
        <taxon>Herpotrichiellaceae</taxon>
        <taxon>Exophiala</taxon>
    </lineage>
</organism>
<proteinExistence type="predicted"/>
<evidence type="ECO:0000313" key="2">
    <source>
        <dbReference type="Proteomes" id="UP000007304"/>
    </source>
</evidence>
<protein>
    <submittedName>
        <fullName evidence="1">Uncharacterized protein</fullName>
    </submittedName>
</protein>
<dbReference type="RefSeq" id="XP_009161646.1">
    <property type="nucleotide sequence ID" value="XM_009163398.1"/>
</dbReference>
<sequence length="151" mass="16527">MEFGSGYKIDRAKSGGFGAEIGSGTISLRSLTSSTASIRQISSLVSRSGVFTSNPKHSSKPSTGTARQYLPWTYHHSSLKTLQCRSISALPVVGEGVGEPHRWRSLHGSEFTALFQLGFHFNCQSRPRACSNRASDDLKPHIIDMLYQPRA</sequence>
<accession>H6CBN8</accession>
<dbReference type="Proteomes" id="UP000007304">
    <property type="component" value="Unassembled WGS sequence"/>
</dbReference>
<keyword evidence="2" id="KW-1185">Reference proteome</keyword>
<dbReference type="InParanoid" id="H6CBN8"/>
<dbReference type="HOGENOM" id="CLU_1731472_0_0_1"/>